<dbReference type="EMBL" id="QWEG01000004">
    <property type="protein sequence ID" value="RHW41549.1"/>
    <property type="molecule type" value="Genomic_DNA"/>
</dbReference>
<dbReference type="GO" id="GO:0016787">
    <property type="term" value="F:hydrolase activity"/>
    <property type="evidence" value="ECO:0007669"/>
    <property type="project" value="UniProtKB-KW"/>
</dbReference>
<dbReference type="Gene3D" id="3.40.630.10">
    <property type="entry name" value="Zn peptidases"/>
    <property type="match status" value="1"/>
</dbReference>
<dbReference type="PIRSF" id="PIRSF010386">
    <property type="entry name" value="RocB"/>
    <property type="match status" value="1"/>
</dbReference>
<dbReference type="Proteomes" id="UP000284416">
    <property type="component" value="Unassembled WGS sequence"/>
</dbReference>
<gene>
    <name evidence="1" type="ORF">D1B31_07450</name>
</gene>
<dbReference type="AlphaFoldDB" id="A0A417YVX2"/>
<evidence type="ECO:0000313" key="2">
    <source>
        <dbReference type="Proteomes" id="UP000284416"/>
    </source>
</evidence>
<dbReference type="SUPFAM" id="SSF53187">
    <property type="entry name" value="Zn-dependent exopeptidases"/>
    <property type="match status" value="1"/>
</dbReference>
<dbReference type="InterPro" id="IPR002933">
    <property type="entry name" value="Peptidase_M20"/>
</dbReference>
<name>A0A417YVX2_9BACI</name>
<organism evidence="1 2">
    <name type="scientific">Neobacillus notoginsengisoli</name>
    <dbReference type="NCBI Taxonomy" id="1578198"/>
    <lineage>
        <taxon>Bacteria</taxon>
        <taxon>Bacillati</taxon>
        <taxon>Bacillota</taxon>
        <taxon>Bacilli</taxon>
        <taxon>Bacillales</taxon>
        <taxon>Bacillaceae</taxon>
        <taxon>Neobacillus</taxon>
    </lineage>
</organism>
<sequence>MCMIWETKPQLLDLLSRLVSIPSVSGTESEAIFPDLLELELKNLPYFQQNAHHLNVHHSPDGSYLTAFVEKKGTKKTIVMISHFDVVGVEDYGQLKEIAFNVEKLTELYNENPELLPEPFREEFRSGDWVFGRGAMDMKAGIAVQLSLLEKASYGEIDGNLLFVTVSDEEVSSKGMLKAIEEVLRLKEDLGLEYVLCLNTEPSFKVHPHDKNKYMYTGTIGKMMPSFYFAGQETHVGEPFAGLNASLMAAALTMELELNSEFSETIGEERTSALTNLMMRDLKEFYNVQTPTSAVAMFNLLFMEKSPGELTEGILKATHKAANMALEHYREKAELAGVKGLPFTIDVYTWEDLYAEVVKAIGLDEAQALIEATLLAAADEDERGKSLKVVQQFASYIEKKPFIVFYFSPPFYPAVSSRNSEIVQSLASFVKSEISEIQERKFFQGLCDLSYATSSTSEKDAKLLAGNMPLYNNGYTIPFEAIQELDMPVFNLGPYGADPHQKTERLEMDFSFGTLPDLLEKLVQHAFRIS</sequence>
<protein>
    <submittedName>
        <fullName evidence="1">M20/M25/M40 family metallo-hydrolase</fullName>
    </submittedName>
</protein>
<dbReference type="InterPro" id="IPR012166">
    <property type="entry name" value="Uncharacterised_RocB"/>
</dbReference>
<dbReference type="InterPro" id="IPR050072">
    <property type="entry name" value="Peptidase_M20A"/>
</dbReference>
<proteinExistence type="predicted"/>
<reference evidence="1 2" key="1">
    <citation type="journal article" date="2017" name="Int. J. Syst. Evol. Microbiol.">
        <title>Bacillus notoginsengisoli sp. nov., a novel bacterium isolated from the rhizosphere of Panax notoginseng.</title>
        <authorList>
            <person name="Zhang M.Y."/>
            <person name="Cheng J."/>
            <person name="Cai Y."/>
            <person name="Zhang T.Y."/>
            <person name="Wu Y.Y."/>
            <person name="Manikprabhu D."/>
            <person name="Li W.J."/>
            <person name="Zhang Y.X."/>
        </authorList>
    </citation>
    <scope>NUCLEOTIDE SEQUENCE [LARGE SCALE GENOMIC DNA]</scope>
    <source>
        <strain evidence="1 2">JCM 30743</strain>
    </source>
</reference>
<dbReference type="PANTHER" id="PTHR43808">
    <property type="entry name" value="ACETYLORNITHINE DEACETYLASE"/>
    <property type="match status" value="1"/>
</dbReference>
<evidence type="ECO:0000313" key="1">
    <source>
        <dbReference type="EMBL" id="RHW41549.1"/>
    </source>
</evidence>
<dbReference type="PANTHER" id="PTHR43808:SF27">
    <property type="entry name" value="PROTEIN ROCB"/>
    <property type="match status" value="1"/>
</dbReference>
<comment type="caution">
    <text evidence="1">The sequence shown here is derived from an EMBL/GenBank/DDBJ whole genome shotgun (WGS) entry which is preliminary data.</text>
</comment>
<dbReference type="Pfam" id="PF01546">
    <property type="entry name" value="Peptidase_M20"/>
    <property type="match status" value="1"/>
</dbReference>
<keyword evidence="1" id="KW-0378">Hydrolase</keyword>
<accession>A0A417YVX2</accession>
<keyword evidence="2" id="KW-1185">Reference proteome</keyword>